<feature type="transmembrane region" description="Helical" evidence="1">
    <location>
        <begin position="643"/>
        <end position="661"/>
    </location>
</feature>
<protein>
    <submittedName>
        <fullName evidence="2">Uncharacterized protein</fullName>
    </submittedName>
</protein>
<dbReference type="EMBL" id="NJHN03000082">
    <property type="protein sequence ID" value="KAH9417093.1"/>
    <property type="molecule type" value="Genomic_DNA"/>
</dbReference>
<keyword evidence="1" id="KW-0472">Membrane</keyword>
<keyword evidence="1" id="KW-0812">Transmembrane</keyword>
<accession>A0ABQ8J3J1</accession>
<name>A0ABQ8J3J1_DERPT</name>
<sequence>MDVDYGLQPVFTKNRTTTEKNMKKTLLKYRHFIYNIVKHIVEQHNTRQYRQRHLLDVLLFLYGLIPNMSNDFHKLNKYLPEMQLQLKRSQHLRLKIKYDDLYERLNHGKKIAHTFGTLGNLTFRGLFEAFFGYIAAFFLILKVYMNERQILQHALLAMKHIVEEYGTSQHNLLHYLEYCCYINWLIRALFLWLMYMDPETFPFFESDYVAAFFWNYRHILNKFYIIIGTMLALIAMLGIRTFYFHPVDTASFQVLYDCIVYNTDQYYQSIDTDDNIQRKKSERFQQYRHLFDHDHRFLSIIINPLINLFISIRVWLDSWLELDQVVQELFEKQNHMRMFLYATIKGRSRCLLLVMIADLLTYGFHIFLAIASIPCAIIILPVIFQYNMVQNSWIFKFTFIIEVLLFIHNTLLLFQCAMLLSFSMLISYQAFHNELAQLNQSFLEITENSRKGIKQIGPKELTKLRFIYKRHNILSYYLIYPDKDAWSQALYYYALLSIPINVSLLCILIIEQLTPQIRMMLILVTIVHALTGLIPFLNTANVSNNFHQIKDYILPLQFQLKRRQHLRIKLKYDDLYGRLLNGKKISFTFGYLGDLTFRGLYKKQKEKITKMLFYFKQFNYCTMKYICEQYGTRRYKLLHRFEFFCYIYLFIRLSIIFLMYLEPETFPFWKYDYASEYFWLYRHIINKFLVIIAIMLSLIGILDTDENIAIKCQTRYNYYRQQFDREHRYLSMINPLADRLVSIKVWIDSWLELDHIDQNQFEKHNRMRLLLYVTNKARIYVLLFVMMADKLIYWLHICLVIPGIPVVYIAIQQFLSLATLQNSLLMKLSFLLEALIFAHDTFVLIHCAMLLTWTMIISFIAFHNELTELNRNFSEISRKSRANSNNNRISLKEISRLKFIYKRHNIMSYYLIYPDQDAWSQALYYYALLSIPINVSLLCILINEQLSPEIKSILLTLTILHALTGLIPFLTVANVSNDFHRIKDYILPMQFQLKQRQHLRLKLKYDDLYGRLMHGKKISFTFGYLGDLTFRGLFEAFLSYIVAFFLILGFLAFFNMLTIEALYLRPVDTLSFQILYDCIVFNTDQYFKSLDTIKNVAIKKSKRFQQYQQKFPINHPVLSRIIPNFILETLFRIRVWLDSWLELDHVDRKLFEQQNRMRLFPHASFKCRTNILLFFFVISISATIILYQGYSFEMMKNSLLLNICLTIEAILFVNCAFFYVIAIICKDFHHIKQWIPILQLNLKSKKHSIQIKMKFDDLYGRLMFGRKIAFTC</sequence>
<feature type="transmembrane region" description="Helical" evidence="1">
    <location>
        <begin position="125"/>
        <end position="145"/>
    </location>
</feature>
<feature type="transmembrane region" description="Helical" evidence="1">
    <location>
        <begin position="954"/>
        <end position="975"/>
    </location>
</feature>
<feature type="transmembrane region" description="Helical" evidence="1">
    <location>
        <begin position="175"/>
        <end position="195"/>
    </location>
</feature>
<feature type="transmembrane region" description="Helical" evidence="1">
    <location>
        <begin position="1037"/>
        <end position="1057"/>
    </location>
</feature>
<feature type="transmembrane region" description="Helical" evidence="1">
    <location>
        <begin position="793"/>
        <end position="820"/>
    </location>
</feature>
<feature type="transmembrane region" description="Helical" evidence="1">
    <location>
        <begin position="490"/>
        <end position="510"/>
    </location>
</feature>
<dbReference type="Proteomes" id="UP000887458">
    <property type="component" value="Unassembled WGS sequence"/>
</dbReference>
<feature type="transmembrane region" description="Helical" evidence="1">
    <location>
        <begin position="223"/>
        <end position="243"/>
    </location>
</feature>
<keyword evidence="3" id="KW-1185">Reference proteome</keyword>
<feature type="transmembrane region" description="Helical" evidence="1">
    <location>
        <begin position="841"/>
        <end position="862"/>
    </location>
</feature>
<organism evidence="2 3">
    <name type="scientific">Dermatophagoides pteronyssinus</name>
    <name type="common">European house dust mite</name>
    <dbReference type="NCBI Taxonomy" id="6956"/>
    <lineage>
        <taxon>Eukaryota</taxon>
        <taxon>Metazoa</taxon>
        <taxon>Ecdysozoa</taxon>
        <taxon>Arthropoda</taxon>
        <taxon>Chelicerata</taxon>
        <taxon>Arachnida</taxon>
        <taxon>Acari</taxon>
        <taxon>Acariformes</taxon>
        <taxon>Sarcoptiformes</taxon>
        <taxon>Astigmata</taxon>
        <taxon>Psoroptidia</taxon>
        <taxon>Analgoidea</taxon>
        <taxon>Pyroglyphidae</taxon>
        <taxon>Dermatophagoidinae</taxon>
        <taxon>Dermatophagoides</taxon>
    </lineage>
</organism>
<reference evidence="2 3" key="1">
    <citation type="journal article" date="2018" name="J. Allergy Clin. Immunol.">
        <title>High-quality assembly of Dermatophagoides pteronyssinus genome and transcriptome reveals a wide range of novel allergens.</title>
        <authorList>
            <person name="Liu X.Y."/>
            <person name="Yang K.Y."/>
            <person name="Wang M.Q."/>
            <person name="Kwok J.S."/>
            <person name="Zeng X."/>
            <person name="Yang Z."/>
            <person name="Xiao X.J."/>
            <person name="Lau C.P."/>
            <person name="Li Y."/>
            <person name="Huang Z.M."/>
            <person name="Ba J.G."/>
            <person name="Yim A.K."/>
            <person name="Ouyang C.Y."/>
            <person name="Ngai S.M."/>
            <person name="Chan T.F."/>
            <person name="Leung E.L."/>
            <person name="Liu L."/>
            <person name="Liu Z.G."/>
            <person name="Tsui S.K."/>
        </authorList>
    </citation>
    <scope>NUCLEOTIDE SEQUENCE [LARGE SCALE GENOMIC DNA]</scope>
    <source>
        <strain evidence="2">Derp</strain>
    </source>
</reference>
<feature type="transmembrane region" description="Helical" evidence="1">
    <location>
        <begin position="1199"/>
        <end position="1225"/>
    </location>
</feature>
<feature type="transmembrane region" description="Helical" evidence="1">
    <location>
        <begin position="681"/>
        <end position="702"/>
    </location>
</feature>
<feature type="transmembrane region" description="Helical" evidence="1">
    <location>
        <begin position="769"/>
        <end position="787"/>
    </location>
</feature>
<keyword evidence="1" id="KW-1133">Transmembrane helix</keyword>
<evidence type="ECO:0000313" key="2">
    <source>
        <dbReference type="EMBL" id="KAH9417093.1"/>
    </source>
</evidence>
<proteinExistence type="predicted"/>
<reference evidence="2 3" key="2">
    <citation type="journal article" date="2022" name="Mol. Biol. Evol.">
        <title>Comparative Genomics Reveals Insights into the Divergent Evolution of Astigmatic Mites and Household Pest Adaptations.</title>
        <authorList>
            <person name="Xiong Q."/>
            <person name="Wan A.T."/>
            <person name="Liu X."/>
            <person name="Fung C.S."/>
            <person name="Xiao X."/>
            <person name="Malainual N."/>
            <person name="Hou J."/>
            <person name="Wang L."/>
            <person name="Wang M."/>
            <person name="Yang K.Y."/>
            <person name="Cui Y."/>
            <person name="Leung E.L."/>
            <person name="Nong W."/>
            <person name="Shin S.K."/>
            <person name="Au S.W."/>
            <person name="Jeong K.Y."/>
            <person name="Chew F.T."/>
            <person name="Hui J.H."/>
            <person name="Leung T.F."/>
            <person name="Tungtrongchitr A."/>
            <person name="Zhong N."/>
            <person name="Liu Z."/>
            <person name="Tsui S.K."/>
        </authorList>
    </citation>
    <scope>NUCLEOTIDE SEQUENCE [LARGE SCALE GENOMIC DNA]</scope>
    <source>
        <strain evidence="2">Derp</strain>
    </source>
</reference>
<feature type="non-terminal residue" evidence="2">
    <location>
        <position position="1272"/>
    </location>
</feature>
<feature type="transmembrane region" description="Helical" evidence="1">
    <location>
        <begin position="1167"/>
        <end position="1187"/>
    </location>
</feature>
<feature type="transmembrane region" description="Helical" evidence="1">
    <location>
        <begin position="362"/>
        <end position="384"/>
    </location>
</feature>
<feature type="transmembrane region" description="Helical" evidence="1">
    <location>
        <begin position="297"/>
        <end position="316"/>
    </location>
</feature>
<evidence type="ECO:0000256" key="1">
    <source>
        <dbReference type="SAM" id="Phobius"/>
    </source>
</evidence>
<feature type="transmembrane region" description="Helical" evidence="1">
    <location>
        <begin position="923"/>
        <end position="942"/>
    </location>
</feature>
<feature type="transmembrane region" description="Helical" evidence="1">
    <location>
        <begin position="405"/>
        <end position="431"/>
    </location>
</feature>
<gene>
    <name evidence="2" type="ORF">DERP_013209</name>
</gene>
<evidence type="ECO:0000313" key="3">
    <source>
        <dbReference type="Proteomes" id="UP000887458"/>
    </source>
</evidence>
<comment type="caution">
    <text evidence="2">The sequence shown here is derived from an EMBL/GenBank/DDBJ whole genome shotgun (WGS) entry which is preliminary data.</text>
</comment>